<evidence type="ECO:0000313" key="1">
    <source>
        <dbReference type="EMBL" id="QKJ32120.1"/>
    </source>
</evidence>
<evidence type="ECO:0000313" key="2">
    <source>
        <dbReference type="Proteomes" id="UP000505355"/>
    </source>
</evidence>
<name>A0A7D4UQ67_9SPHI</name>
<sequence>MTNDYDGVACGPGFPLIRLQALATRPVSAAIPNADQPLCPDLPISWRKFKRLVLWAGLTCAYWFAEVYKLPATVTAGYASLNLR</sequence>
<organism evidence="1 2">
    <name type="scientific">Mucilaginibacter mali</name>
    <dbReference type="NCBI Taxonomy" id="2740462"/>
    <lineage>
        <taxon>Bacteria</taxon>
        <taxon>Pseudomonadati</taxon>
        <taxon>Bacteroidota</taxon>
        <taxon>Sphingobacteriia</taxon>
        <taxon>Sphingobacteriales</taxon>
        <taxon>Sphingobacteriaceae</taxon>
        <taxon>Mucilaginibacter</taxon>
    </lineage>
</organism>
<reference evidence="1 2" key="1">
    <citation type="submission" date="2020-05" db="EMBL/GenBank/DDBJ databases">
        <title>Mucilaginibacter mali sp. nov.</title>
        <authorList>
            <person name="Kim H.S."/>
            <person name="Lee K.C."/>
            <person name="Suh M.K."/>
            <person name="Kim J.-S."/>
            <person name="Han K.-I."/>
            <person name="Eom M.K."/>
            <person name="Shin Y.K."/>
            <person name="Lee J.-S."/>
        </authorList>
    </citation>
    <scope>NUCLEOTIDE SEQUENCE [LARGE SCALE GENOMIC DNA]</scope>
    <source>
        <strain evidence="1 2">G2-14</strain>
    </source>
</reference>
<gene>
    <name evidence="1" type="ORF">HQ865_20910</name>
</gene>
<proteinExistence type="predicted"/>
<dbReference type="Proteomes" id="UP000505355">
    <property type="component" value="Chromosome"/>
</dbReference>
<dbReference type="RefSeq" id="WP_173416772.1">
    <property type="nucleotide sequence ID" value="NZ_CP054139.1"/>
</dbReference>
<dbReference type="AlphaFoldDB" id="A0A7D4UQ67"/>
<protein>
    <submittedName>
        <fullName evidence="1">Uncharacterized protein</fullName>
    </submittedName>
</protein>
<dbReference type="EMBL" id="CP054139">
    <property type="protein sequence ID" value="QKJ32120.1"/>
    <property type="molecule type" value="Genomic_DNA"/>
</dbReference>
<dbReference type="KEGG" id="mmab:HQ865_20910"/>
<accession>A0A7D4UQ67</accession>
<keyword evidence="2" id="KW-1185">Reference proteome</keyword>